<dbReference type="Pfam" id="PF01061">
    <property type="entry name" value="ABC2_membrane"/>
    <property type="match status" value="1"/>
</dbReference>
<accession>A0A1M6BJZ4</accession>
<dbReference type="STRING" id="1123357.SAMN02745244_00459"/>
<dbReference type="GO" id="GO:0043190">
    <property type="term" value="C:ATP-binding cassette (ABC) transporter complex"/>
    <property type="evidence" value="ECO:0007669"/>
    <property type="project" value="InterPro"/>
</dbReference>
<feature type="transmembrane region" description="Helical" evidence="6">
    <location>
        <begin position="144"/>
        <end position="165"/>
    </location>
</feature>
<evidence type="ECO:0000313" key="8">
    <source>
        <dbReference type="EMBL" id="SHI49024.1"/>
    </source>
</evidence>
<dbReference type="GO" id="GO:0046677">
    <property type="term" value="P:response to antibiotic"/>
    <property type="evidence" value="ECO:0007669"/>
    <property type="project" value="UniProtKB-KW"/>
</dbReference>
<comment type="similarity">
    <text evidence="6">Belongs to the ABC-2 integral membrane protein family.</text>
</comment>
<comment type="subcellular location">
    <subcellularLocation>
        <location evidence="6">Cell membrane</location>
        <topology evidence="6">Multi-pass membrane protein</topology>
    </subcellularLocation>
    <subcellularLocation>
        <location evidence="1">Membrane</location>
        <topology evidence="1">Multi-pass membrane protein</topology>
    </subcellularLocation>
</comment>
<feature type="domain" description="ABC transmembrane type-2" evidence="7">
    <location>
        <begin position="19"/>
        <end position="250"/>
    </location>
</feature>
<evidence type="ECO:0000256" key="6">
    <source>
        <dbReference type="RuleBase" id="RU361157"/>
    </source>
</evidence>
<feature type="transmembrane region" description="Helical" evidence="6">
    <location>
        <begin position="171"/>
        <end position="190"/>
    </location>
</feature>
<feature type="transmembrane region" description="Helical" evidence="6">
    <location>
        <begin position="20"/>
        <end position="40"/>
    </location>
</feature>
<evidence type="ECO:0000313" key="9">
    <source>
        <dbReference type="Proteomes" id="UP000184512"/>
    </source>
</evidence>
<dbReference type="PROSITE" id="PS51012">
    <property type="entry name" value="ABC_TM2"/>
    <property type="match status" value="1"/>
</dbReference>
<dbReference type="InterPro" id="IPR013525">
    <property type="entry name" value="ABC2_TM"/>
</dbReference>
<gene>
    <name evidence="8" type="ORF">SAMN02745244_00459</name>
</gene>
<keyword evidence="5" id="KW-0046">Antibiotic resistance</keyword>
<dbReference type="Proteomes" id="UP000184512">
    <property type="component" value="Unassembled WGS sequence"/>
</dbReference>
<feature type="transmembrane region" description="Helical" evidence="6">
    <location>
        <begin position="107"/>
        <end position="132"/>
    </location>
</feature>
<evidence type="ECO:0000259" key="7">
    <source>
        <dbReference type="PROSITE" id="PS51012"/>
    </source>
</evidence>
<keyword evidence="9" id="KW-1185">Reference proteome</keyword>
<dbReference type="PANTHER" id="PTHR43027">
    <property type="entry name" value="DOXORUBICIN RESISTANCE ABC TRANSPORTER PERMEASE PROTEIN DRRC-RELATED"/>
    <property type="match status" value="1"/>
</dbReference>
<evidence type="ECO:0000256" key="3">
    <source>
        <dbReference type="ARBA" id="ARBA00022989"/>
    </source>
</evidence>
<keyword evidence="6" id="KW-0813">Transport</keyword>
<keyword evidence="4 6" id="KW-0472">Membrane</keyword>
<organism evidence="8 9">
    <name type="scientific">Tessaracoccus bendigoensis DSM 12906</name>
    <dbReference type="NCBI Taxonomy" id="1123357"/>
    <lineage>
        <taxon>Bacteria</taxon>
        <taxon>Bacillati</taxon>
        <taxon>Actinomycetota</taxon>
        <taxon>Actinomycetes</taxon>
        <taxon>Propionibacteriales</taxon>
        <taxon>Propionibacteriaceae</taxon>
        <taxon>Tessaracoccus</taxon>
    </lineage>
</organism>
<sequence>MRATIALTKVETLLLLRNPTSIFMALLPALLLMLQAYVIPGTTNPVGGTDRALADLRPIDFFVPVAVAVAMASIAITNYPSSVGSYRETGILRRLGVTPVGAHRVLLAQWAVSAFSLGAAILLTLSVAWFAIGTSTPRNPAAATAIVLVGAIAMMALGSIIAAVAPSAQAAYGLGLLVFMVTMFTAGIWTPGPLMPETIRTISAFTPMGAMTQALTDAWFTGTVSLLPFIVMTVWALLASALAIRVFRWT</sequence>
<evidence type="ECO:0000256" key="4">
    <source>
        <dbReference type="ARBA" id="ARBA00023136"/>
    </source>
</evidence>
<dbReference type="PANTHER" id="PTHR43027:SF2">
    <property type="entry name" value="TRANSPORT PERMEASE PROTEIN"/>
    <property type="match status" value="1"/>
</dbReference>
<keyword evidence="2 6" id="KW-0812">Transmembrane</keyword>
<keyword evidence="6" id="KW-1003">Cell membrane</keyword>
<dbReference type="AlphaFoldDB" id="A0A1M6BJZ4"/>
<dbReference type="PIRSF" id="PIRSF006648">
    <property type="entry name" value="DrrB"/>
    <property type="match status" value="1"/>
</dbReference>
<dbReference type="GO" id="GO:0140359">
    <property type="term" value="F:ABC-type transporter activity"/>
    <property type="evidence" value="ECO:0007669"/>
    <property type="project" value="InterPro"/>
</dbReference>
<proteinExistence type="inferred from homology"/>
<keyword evidence="3 6" id="KW-1133">Transmembrane helix</keyword>
<name>A0A1M6BJZ4_9ACTN</name>
<evidence type="ECO:0000256" key="2">
    <source>
        <dbReference type="ARBA" id="ARBA00022692"/>
    </source>
</evidence>
<feature type="transmembrane region" description="Helical" evidence="6">
    <location>
        <begin position="61"/>
        <end position="79"/>
    </location>
</feature>
<dbReference type="EMBL" id="FQZG01000007">
    <property type="protein sequence ID" value="SHI49024.1"/>
    <property type="molecule type" value="Genomic_DNA"/>
</dbReference>
<protein>
    <recommendedName>
        <fullName evidence="6">Transport permease protein</fullName>
    </recommendedName>
</protein>
<dbReference type="InterPro" id="IPR000412">
    <property type="entry name" value="ABC_2_transport"/>
</dbReference>
<feature type="transmembrane region" description="Helical" evidence="6">
    <location>
        <begin position="226"/>
        <end position="247"/>
    </location>
</feature>
<reference evidence="8 9" key="1">
    <citation type="submission" date="2016-11" db="EMBL/GenBank/DDBJ databases">
        <authorList>
            <person name="Jaros S."/>
            <person name="Januszkiewicz K."/>
            <person name="Wedrychowicz H."/>
        </authorList>
    </citation>
    <scope>NUCLEOTIDE SEQUENCE [LARGE SCALE GENOMIC DNA]</scope>
    <source>
        <strain evidence="8 9">DSM 12906</strain>
    </source>
</reference>
<dbReference type="RefSeq" id="WP_073185940.1">
    <property type="nucleotide sequence ID" value="NZ_FQZG01000007.1"/>
</dbReference>
<dbReference type="InterPro" id="IPR052902">
    <property type="entry name" value="ABC-2_transporter"/>
</dbReference>
<evidence type="ECO:0000256" key="5">
    <source>
        <dbReference type="ARBA" id="ARBA00023251"/>
    </source>
</evidence>
<evidence type="ECO:0000256" key="1">
    <source>
        <dbReference type="ARBA" id="ARBA00004141"/>
    </source>
</evidence>
<dbReference type="InterPro" id="IPR047817">
    <property type="entry name" value="ABC2_TM_bact-type"/>
</dbReference>